<evidence type="ECO:0000313" key="1">
    <source>
        <dbReference type="EMBL" id="KAK4301199.1"/>
    </source>
</evidence>
<name>A0AAE1P5C7_9EUCA</name>
<dbReference type="Proteomes" id="UP001292094">
    <property type="component" value="Unassembled WGS sequence"/>
</dbReference>
<comment type="caution">
    <text evidence="1">The sequence shown here is derived from an EMBL/GenBank/DDBJ whole genome shotgun (WGS) entry which is preliminary data.</text>
</comment>
<accession>A0AAE1P5C7</accession>
<protein>
    <submittedName>
        <fullName evidence="1">Uncharacterized protein</fullName>
    </submittedName>
</protein>
<gene>
    <name evidence="1" type="ORF">Pmani_026620</name>
</gene>
<dbReference type="EMBL" id="JAWZYT010002906">
    <property type="protein sequence ID" value="KAK4301199.1"/>
    <property type="molecule type" value="Genomic_DNA"/>
</dbReference>
<reference evidence="1" key="1">
    <citation type="submission" date="2023-11" db="EMBL/GenBank/DDBJ databases">
        <title>Genome assemblies of two species of porcelain crab, Petrolisthes cinctipes and Petrolisthes manimaculis (Anomura: Porcellanidae).</title>
        <authorList>
            <person name="Angst P."/>
        </authorList>
    </citation>
    <scope>NUCLEOTIDE SEQUENCE</scope>
    <source>
        <strain evidence="1">PB745_02</strain>
        <tissue evidence="1">Gill</tissue>
    </source>
</reference>
<proteinExistence type="predicted"/>
<evidence type="ECO:0000313" key="2">
    <source>
        <dbReference type="Proteomes" id="UP001292094"/>
    </source>
</evidence>
<keyword evidence="2" id="KW-1185">Reference proteome</keyword>
<dbReference type="AlphaFoldDB" id="A0AAE1P5C7"/>
<sequence length="90" mass="10631">MLRSYLNDILAHMLWTCYRTIKKSKDIKHTIVLCLWVKGGRRPWVWGSTTDVNMEWMVMNMDRFFAPTIQLGTYLGEDKYVVPPNCRGEC</sequence>
<organism evidence="1 2">
    <name type="scientific">Petrolisthes manimaculis</name>
    <dbReference type="NCBI Taxonomy" id="1843537"/>
    <lineage>
        <taxon>Eukaryota</taxon>
        <taxon>Metazoa</taxon>
        <taxon>Ecdysozoa</taxon>
        <taxon>Arthropoda</taxon>
        <taxon>Crustacea</taxon>
        <taxon>Multicrustacea</taxon>
        <taxon>Malacostraca</taxon>
        <taxon>Eumalacostraca</taxon>
        <taxon>Eucarida</taxon>
        <taxon>Decapoda</taxon>
        <taxon>Pleocyemata</taxon>
        <taxon>Anomura</taxon>
        <taxon>Galatheoidea</taxon>
        <taxon>Porcellanidae</taxon>
        <taxon>Petrolisthes</taxon>
    </lineage>
</organism>